<dbReference type="Pfam" id="PF05007">
    <property type="entry name" value="Mannosyl_trans"/>
    <property type="match status" value="1"/>
</dbReference>
<dbReference type="STRING" id="995062.SAMN04489718_3404"/>
<evidence type="ECO:0000313" key="3">
    <source>
        <dbReference type="Proteomes" id="UP000199301"/>
    </source>
</evidence>
<reference evidence="3" key="1">
    <citation type="submission" date="2016-10" db="EMBL/GenBank/DDBJ databases">
        <authorList>
            <person name="Varghese N."/>
            <person name="Submissions S."/>
        </authorList>
    </citation>
    <scope>NUCLEOTIDE SEQUENCE [LARGE SCALE GENOMIC DNA]</scope>
    <source>
        <strain evidence="3">DSM 45459</strain>
    </source>
</reference>
<protein>
    <submittedName>
        <fullName evidence="2">Uncharacterized membrane protein</fullName>
    </submittedName>
</protein>
<dbReference type="InterPro" id="IPR007704">
    <property type="entry name" value="PIG-M"/>
</dbReference>
<feature type="transmembrane region" description="Helical" evidence="1">
    <location>
        <begin position="407"/>
        <end position="431"/>
    </location>
</feature>
<keyword evidence="1" id="KW-1133">Transmembrane helix</keyword>
<organism evidence="2 3">
    <name type="scientific">Actinopolyspora saharensis</name>
    <dbReference type="NCBI Taxonomy" id="995062"/>
    <lineage>
        <taxon>Bacteria</taxon>
        <taxon>Bacillati</taxon>
        <taxon>Actinomycetota</taxon>
        <taxon>Actinomycetes</taxon>
        <taxon>Actinopolysporales</taxon>
        <taxon>Actinopolysporaceae</taxon>
        <taxon>Actinopolyspora</taxon>
    </lineage>
</organism>
<feature type="transmembrane region" description="Helical" evidence="1">
    <location>
        <begin position="91"/>
        <end position="112"/>
    </location>
</feature>
<dbReference type="Proteomes" id="UP000199301">
    <property type="component" value="Unassembled WGS sequence"/>
</dbReference>
<dbReference type="GO" id="GO:0051751">
    <property type="term" value="F:alpha-1,4-mannosyltransferase activity"/>
    <property type="evidence" value="ECO:0007669"/>
    <property type="project" value="InterPro"/>
</dbReference>
<feature type="transmembrane region" description="Helical" evidence="1">
    <location>
        <begin position="239"/>
        <end position="267"/>
    </location>
</feature>
<sequence length="452" mass="48799">MTSTRRGRGLSALALTVLCVLAGLTMLLGYAHKARCTGPTFDESGSSGPELWKRSYGVVCYSDLQQLWGSRNLDEMVVPYVNGGITDSGQLYGGVVEYPVLIGVLIWLGSLLVSTDAGFLAASALLLAPFGLLTAWWLGRLSRWRALIWALGPPLVLYSFHNWDLAAAACAVAAVYTVHRAGSGPPRRAAVFAAVLLGLGAAVKFYPGIFAVPLALYVLTGGPRGDSPPERARRFDVRGALRVLVVTAGTFVLVNLPFAVLGFQGWLASFRFQMQRAVDVSTNSIWYWGLRPLVEEDRFESLVGVLSPALILLSFALACSLGMRRRALTGTFPWIAVSAAMLCGFLLFHKVHSPQFVLWLLPFFVLLRVPAGWVVAYLLADAAMGIGFFRWMYLINAEEPYSIYQSLAAQAVVIGVWGRAALLVGLFVAFLRAPETPREPAAVGSGAPAVNS</sequence>
<evidence type="ECO:0000313" key="2">
    <source>
        <dbReference type="EMBL" id="SDR07861.1"/>
    </source>
</evidence>
<keyword evidence="1" id="KW-0472">Membrane</keyword>
<feature type="transmembrane region" description="Helical" evidence="1">
    <location>
        <begin position="329"/>
        <end position="349"/>
    </location>
</feature>
<dbReference type="GO" id="GO:0006506">
    <property type="term" value="P:GPI anchor biosynthetic process"/>
    <property type="evidence" value="ECO:0007669"/>
    <property type="project" value="InterPro"/>
</dbReference>
<evidence type="ECO:0000256" key="1">
    <source>
        <dbReference type="SAM" id="Phobius"/>
    </source>
</evidence>
<gene>
    <name evidence="2" type="ORF">SAMN04489718_3404</name>
</gene>
<name>A0A1H1G3V1_9ACTN</name>
<feature type="transmembrane region" description="Helical" evidence="1">
    <location>
        <begin position="190"/>
        <end position="219"/>
    </location>
</feature>
<feature type="transmembrane region" description="Helical" evidence="1">
    <location>
        <begin position="301"/>
        <end position="323"/>
    </location>
</feature>
<feature type="transmembrane region" description="Helical" evidence="1">
    <location>
        <begin position="356"/>
        <end position="380"/>
    </location>
</feature>
<feature type="transmembrane region" description="Helical" evidence="1">
    <location>
        <begin position="158"/>
        <end position="178"/>
    </location>
</feature>
<proteinExistence type="predicted"/>
<accession>A0A1H1G3V1</accession>
<feature type="transmembrane region" description="Helical" evidence="1">
    <location>
        <begin position="119"/>
        <end position="138"/>
    </location>
</feature>
<dbReference type="GO" id="GO:0004376">
    <property type="term" value="F:GPI mannosyltransferase activity"/>
    <property type="evidence" value="ECO:0007669"/>
    <property type="project" value="InterPro"/>
</dbReference>
<dbReference type="GO" id="GO:0016020">
    <property type="term" value="C:membrane"/>
    <property type="evidence" value="ECO:0007669"/>
    <property type="project" value="InterPro"/>
</dbReference>
<dbReference type="EMBL" id="FNKO01000002">
    <property type="protein sequence ID" value="SDR07861.1"/>
    <property type="molecule type" value="Genomic_DNA"/>
</dbReference>
<keyword evidence="3" id="KW-1185">Reference proteome</keyword>
<dbReference type="AlphaFoldDB" id="A0A1H1G3V1"/>
<keyword evidence="1" id="KW-0812">Transmembrane</keyword>